<dbReference type="GO" id="GO:0003723">
    <property type="term" value="F:RNA binding"/>
    <property type="evidence" value="ECO:0007669"/>
    <property type="project" value="InterPro"/>
</dbReference>
<reference evidence="25" key="1">
    <citation type="journal article" date="2018" name="Nature">
        <title>The evolutionary history of vertebrate RNA viruses.</title>
        <authorList>
            <person name="Shi M."/>
            <person name="Lin X.D."/>
            <person name="Chen X."/>
            <person name="Tian J.H."/>
            <person name="Chen L.J."/>
            <person name="Li K."/>
            <person name="Wang W."/>
            <person name="Eden J.S."/>
            <person name="Shen J.J."/>
            <person name="Liu L."/>
            <person name="Holmes E.C."/>
            <person name="Zhang Y.Z."/>
        </authorList>
    </citation>
    <scope>NUCLEOTIDE SEQUENCE</scope>
    <source>
        <strain evidence="25">XDXMC61459</strain>
    </source>
</reference>
<dbReference type="GO" id="GO:0003724">
    <property type="term" value="F:RNA helicase activity"/>
    <property type="evidence" value="ECO:0007669"/>
    <property type="project" value="InterPro"/>
</dbReference>
<dbReference type="SUPFAM" id="SSF88633">
    <property type="entry name" value="Positive stranded ssRNA viruses"/>
    <property type="match status" value="2"/>
</dbReference>
<evidence type="ECO:0000256" key="4">
    <source>
        <dbReference type="ARBA" id="ARBA00020107"/>
    </source>
</evidence>
<dbReference type="GO" id="GO:0006351">
    <property type="term" value="P:DNA-templated transcription"/>
    <property type="evidence" value="ECO:0007669"/>
    <property type="project" value="InterPro"/>
</dbReference>
<dbReference type="GO" id="GO:0005198">
    <property type="term" value="F:structural molecule activity"/>
    <property type="evidence" value="ECO:0007669"/>
    <property type="project" value="InterPro"/>
</dbReference>
<dbReference type="GO" id="GO:0019028">
    <property type="term" value="C:viral capsid"/>
    <property type="evidence" value="ECO:0007669"/>
    <property type="project" value="UniProtKB-KW"/>
</dbReference>
<dbReference type="CDD" id="cd00205">
    <property type="entry name" value="rhv_like"/>
    <property type="match status" value="2"/>
</dbReference>
<organism evidence="25">
    <name type="scientific">Wenling scaldfish picornavirus 2</name>
    <dbReference type="NCBI Taxonomy" id="2116431"/>
    <lineage>
        <taxon>Viruses</taxon>
        <taxon>Riboviria</taxon>
        <taxon>Orthornavirae</taxon>
        <taxon>Pisuviricota</taxon>
        <taxon>Pisoniviricetes</taxon>
        <taxon>Picornavirales</taxon>
    </lineage>
</organism>
<keyword evidence="7" id="KW-0597">Phosphoprotein</keyword>
<dbReference type="PROSITE" id="PS51218">
    <property type="entry name" value="SF3_HELICASE_2"/>
    <property type="match status" value="1"/>
</dbReference>
<dbReference type="InterPro" id="IPR000199">
    <property type="entry name" value="Peptidase_C3A/C3B_picornavir"/>
</dbReference>
<evidence type="ECO:0000256" key="8">
    <source>
        <dbReference type="ARBA" id="ARBA00022561"/>
    </source>
</evidence>
<accession>A0A2P1GN80</accession>
<dbReference type="PROSITE" id="PS51874">
    <property type="entry name" value="PCV_3C_PRO"/>
    <property type="match status" value="1"/>
</dbReference>
<evidence type="ECO:0000256" key="21">
    <source>
        <dbReference type="ARBA" id="ARBA00023200"/>
    </source>
</evidence>
<evidence type="ECO:0000256" key="19">
    <source>
        <dbReference type="ARBA" id="ARBA00022953"/>
    </source>
</evidence>
<evidence type="ECO:0000259" key="23">
    <source>
        <dbReference type="PROSITE" id="PS51218"/>
    </source>
</evidence>
<dbReference type="GO" id="GO:0005524">
    <property type="term" value="F:ATP binding"/>
    <property type="evidence" value="ECO:0007669"/>
    <property type="project" value="UniProtKB-KW"/>
</dbReference>
<evidence type="ECO:0000256" key="3">
    <source>
        <dbReference type="ARBA" id="ARBA00004551"/>
    </source>
</evidence>
<keyword evidence="20" id="KW-0472">Membrane</keyword>
<evidence type="ECO:0000256" key="9">
    <source>
        <dbReference type="ARBA" id="ARBA00022670"/>
    </source>
</evidence>
<protein>
    <recommendedName>
        <fullName evidence="4">Genome polyprotein</fullName>
    </recommendedName>
</protein>
<keyword evidence="10" id="KW-0808">Transferase</keyword>
<dbReference type="InterPro" id="IPR004004">
    <property type="entry name" value="Helic/Pol/Pept_Calicivir-typ"/>
</dbReference>
<feature type="domain" description="RdRp catalytic" evidence="22">
    <location>
        <begin position="2208"/>
        <end position="2324"/>
    </location>
</feature>
<dbReference type="GO" id="GO:0039694">
    <property type="term" value="P:viral RNA genome replication"/>
    <property type="evidence" value="ECO:0007669"/>
    <property type="project" value="InterPro"/>
</dbReference>
<evidence type="ECO:0000256" key="6">
    <source>
        <dbReference type="ARBA" id="ARBA00022520"/>
    </source>
</evidence>
<keyword evidence="8" id="KW-0167">Capsid protein</keyword>
<dbReference type="Pfam" id="PF00680">
    <property type="entry name" value="RdRP_1"/>
    <property type="match status" value="1"/>
</dbReference>
<dbReference type="Gene3D" id="2.60.120.20">
    <property type="match status" value="2"/>
</dbReference>
<keyword evidence="19" id="KW-0693">Viral RNA replication</keyword>
<dbReference type="PROSITE" id="PS50507">
    <property type="entry name" value="RDRP_SSRNA_POS"/>
    <property type="match status" value="1"/>
</dbReference>
<keyword evidence="17" id="KW-0946">Virion</keyword>
<feature type="domain" description="SF3 helicase" evidence="23">
    <location>
        <begin position="1387"/>
        <end position="1569"/>
    </location>
</feature>
<feature type="domain" description="Peptidase C3" evidence="24">
    <location>
        <begin position="1772"/>
        <end position="1970"/>
    </location>
</feature>
<dbReference type="GO" id="GO:0030430">
    <property type="term" value="C:host cell cytoplasm"/>
    <property type="evidence" value="ECO:0007669"/>
    <property type="project" value="UniProtKB-SubCell"/>
</dbReference>
<evidence type="ECO:0000313" key="25">
    <source>
        <dbReference type="EMBL" id="AVM87453.1"/>
    </source>
</evidence>
<dbReference type="InterPro" id="IPR043128">
    <property type="entry name" value="Rev_trsase/Diguanyl_cyclase"/>
</dbReference>
<dbReference type="InterPro" id="IPR033703">
    <property type="entry name" value="Rhv-like"/>
</dbReference>
<evidence type="ECO:0000256" key="13">
    <source>
        <dbReference type="ARBA" id="ARBA00022801"/>
    </source>
</evidence>
<dbReference type="Pfam" id="PF00073">
    <property type="entry name" value="Rhv"/>
    <property type="match status" value="2"/>
</dbReference>
<dbReference type="InterPro" id="IPR027417">
    <property type="entry name" value="P-loop_NTPase"/>
</dbReference>
<proteinExistence type="predicted"/>
<evidence type="ECO:0000256" key="17">
    <source>
        <dbReference type="ARBA" id="ARBA00022844"/>
    </source>
</evidence>
<evidence type="ECO:0000256" key="18">
    <source>
        <dbReference type="ARBA" id="ARBA00022870"/>
    </source>
</evidence>
<evidence type="ECO:0000256" key="10">
    <source>
        <dbReference type="ARBA" id="ARBA00022679"/>
    </source>
</evidence>
<keyword evidence="6" id="KW-0191">Covalent protein-RNA linkage</keyword>
<evidence type="ECO:0000256" key="11">
    <source>
        <dbReference type="ARBA" id="ARBA00022695"/>
    </source>
</evidence>
<dbReference type="InterPro" id="IPR044067">
    <property type="entry name" value="PCV_3C_PRO"/>
</dbReference>
<evidence type="ECO:0000256" key="12">
    <source>
        <dbReference type="ARBA" id="ARBA00022741"/>
    </source>
</evidence>
<dbReference type="GO" id="GO:0004197">
    <property type="term" value="F:cysteine-type endopeptidase activity"/>
    <property type="evidence" value="ECO:0007669"/>
    <property type="project" value="InterPro"/>
</dbReference>
<comment type="subcellular location">
    <subcellularLocation>
        <location evidence="1">Host cytoplasm</location>
    </subcellularLocation>
    <subcellularLocation>
        <location evidence="3">Host membrane</location>
    </subcellularLocation>
    <subcellularLocation>
        <location evidence="2">Virion</location>
    </subcellularLocation>
</comment>
<dbReference type="InterPro" id="IPR001676">
    <property type="entry name" value="Picornavirus_capsid"/>
</dbReference>
<dbReference type="InterPro" id="IPR029053">
    <property type="entry name" value="Viral_coat"/>
</dbReference>
<dbReference type="CDD" id="cd23193">
    <property type="entry name" value="ps-ssRNA_Picornaviridae"/>
    <property type="match status" value="1"/>
</dbReference>
<dbReference type="GO" id="GO:0033644">
    <property type="term" value="C:host cell membrane"/>
    <property type="evidence" value="ECO:0007669"/>
    <property type="project" value="UniProtKB-SubCell"/>
</dbReference>
<evidence type="ECO:0000256" key="14">
    <source>
        <dbReference type="ARBA" id="ARBA00022806"/>
    </source>
</evidence>
<evidence type="ECO:0000259" key="24">
    <source>
        <dbReference type="PROSITE" id="PS51874"/>
    </source>
</evidence>
<evidence type="ECO:0000256" key="15">
    <source>
        <dbReference type="ARBA" id="ARBA00022807"/>
    </source>
</evidence>
<dbReference type="InterPro" id="IPR043502">
    <property type="entry name" value="DNA/RNA_pol_sf"/>
</dbReference>
<evidence type="ECO:0000256" key="5">
    <source>
        <dbReference type="ARBA" id="ARBA00022484"/>
    </source>
</evidence>
<evidence type="ECO:0000256" key="7">
    <source>
        <dbReference type="ARBA" id="ARBA00022553"/>
    </source>
</evidence>
<dbReference type="SUPFAM" id="SSF56672">
    <property type="entry name" value="DNA/RNA polymerases"/>
    <property type="match status" value="1"/>
</dbReference>
<keyword evidence="5" id="KW-0696">RNA-directed RNA polymerase</keyword>
<dbReference type="Gene3D" id="1.20.960.20">
    <property type="match status" value="1"/>
</dbReference>
<evidence type="ECO:0000256" key="1">
    <source>
        <dbReference type="ARBA" id="ARBA00004192"/>
    </source>
</evidence>
<keyword evidence="21" id="KW-1035">Host cytoplasm</keyword>
<keyword evidence="11" id="KW-0548">Nucleotidyltransferase</keyword>
<evidence type="ECO:0000256" key="16">
    <source>
        <dbReference type="ARBA" id="ARBA00022840"/>
    </source>
</evidence>
<dbReference type="SUPFAM" id="SSF52540">
    <property type="entry name" value="P-loop containing nucleoside triphosphate hydrolases"/>
    <property type="match status" value="1"/>
</dbReference>
<name>A0A2P1GN80_9VIRU</name>
<dbReference type="SUPFAM" id="SSF50494">
    <property type="entry name" value="Trypsin-like serine proteases"/>
    <property type="match status" value="1"/>
</dbReference>
<keyword evidence="9" id="KW-0645">Protease</keyword>
<keyword evidence="14" id="KW-0347">Helicase</keyword>
<keyword evidence="15" id="KW-0788">Thiol protease</keyword>
<dbReference type="EMBL" id="MG600097">
    <property type="protein sequence ID" value="AVM87453.1"/>
    <property type="molecule type" value="Genomic_RNA"/>
</dbReference>
<evidence type="ECO:0000256" key="20">
    <source>
        <dbReference type="ARBA" id="ARBA00023136"/>
    </source>
</evidence>
<dbReference type="InterPro" id="IPR007094">
    <property type="entry name" value="RNA-dir_pol_PSvirus"/>
</dbReference>
<keyword evidence="12" id="KW-0547">Nucleotide-binding</keyword>
<dbReference type="InterPro" id="IPR014759">
    <property type="entry name" value="Helicase_SF3_ssRNA_vir"/>
</dbReference>
<dbReference type="GO" id="GO:0006508">
    <property type="term" value="P:proteolysis"/>
    <property type="evidence" value="ECO:0007669"/>
    <property type="project" value="UniProtKB-KW"/>
</dbReference>
<evidence type="ECO:0000259" key="22">
    <source>
        <dbReference type="PROSITE" id="PS50507"/>
    </source>
</evidence>
<sequence length="2445" mass="269373">MCKLYRLIGSCLTTISSIIKAEDFMDNIISNFVTTTKKLLGDPNTEAKEVTSDRIGAVVSSNAATASQAEVNEQTVFNPSLKIRDDMRSQGFKIQTASINPGKLIQLDTKEWSGTAEPGTELIKLELPKAFYSTDKKPAWGQTRFFKLLRTGYTFNIQINVSAGVSGSALAFFAPPGVDLTKYESSGLLMLPSVLINVGVASNGTLRIPYTNYKNYIGTDSSQGGTLIVIVWSKLTIPTGTTNSMSVTVYGSMDDLDMQNPRPRAQGPTRNNVDIGPGPGNLVLAGKSYTNKATDLALCGETAVFDPSTCGCSTPVRNLKQLLTVPLPLKQHNHNHSTWSWASNDEEGKVISKHYLSLAGNASNEESSCNQLLSFLTNSFGMWRGSLVFTLTVMGNPLSKGRLRMCIYPNHAAPYTTADADNSLYVVCDIGLQTSFELVLPYSWDSWMRNAASSANDERLLGMLEVIVNNRLIVTSATPPTLEYMLTCRVGEDFEFIAPVSRGIQYQSPPSESVAVSDTGAEIASTAGLDVLENTDYKNQKVEAPRTLNAEIIPITTVKADHMDIQSLLGRGQRVGEVTLVAGKVQYYNIPLPTEGHMSILKLFAYWAGDLVVSLYNSTDFVVTAAHTYVTGLPESYNSVTAFGSVIVKSKEFASLDVPFYSLTPARIVSGTKALGQLVLHGFGAGDVEVYVSFRRINLYVPVGVPLRATKQPFLTVYAPTRRTRQVPVATRPVGWVWNEGRQAYDWYHGNGKVDKYDARGALLPPSDSATAQGGTVWVRDLTEEGVEPNPGPDTVFINGAEVLVEAEAEPLRDSSGPLDMNSYLESCLHFLPGVDSGALYRSLNPTQTRKVSISRLSSVVCPYLLVHRFVGDVIAFGIYIDHCVITTIGNSKLTLLRDQGLAGDPAFHATNQWFLTAQHTVGDRTMFGCYTGLDMNWLSMIDDSLTPPSFIAWVRLKRELVEMEFMSGIGPVQDMDTLYSTALASNDHPSFAQRAWVATIADHLTGSRWRRDLTAEGIESNPGPNFFCRQNGGWNEYSVLLGGKYLAVGEISGIQMQLIEKDSHGWESAPMAEIMAQYPCFVRASYYTHTQFWSTNEILSICKLMPGTVDAHRKRAIICTILGTAAHVASGQGITDVLGAINSRCKDVAASVAHTVMRVLNPQFIEEHATKLISDVCKAVFRALVRVICYSIVFFSNPTAINAIAMTTLLALDATGLTGLTKSIKDMSRCLFDGDMEGVIDSFITLIVDNLGDTDTTSHLARAFVTAMGPSRLVRTQSALKDFVSVTNAAKGLHFWVGECATLWDRLKNWLSPTDQTEAVKWLNENHEYVSNTMATASDLLSKSGENGRLRDAGFQAALRSTKDALLDIRIIVHRAGSEKIFTTTSQLLLRLCSLTLPPPMQKSPMRTEPVGIMIKGDPGCGKTLFSSTLMAEVAAILTERMNFANEEDGAGFKRWVKTIYPHPVGAEYFDNYSGQFFHMYDDFAQCRDESDVKTICNTMSGAPFTVNMADLTDKGTWYNSQIVIATTNLGSYSNLTSITDAGALKRRFPFDIKIRPATQYCTEDGYLDVKTAIEDSANRTGACWECFHGAGGIEIRQRDMEVFSMKEFAKDVAELWMRKRSIASEAEQILQGFQLGVSTEMYLPPVDEESRKDIKRLIAKREADLPNPFLEKVRTKIYEPMLKATEKQREWMSQTLIGWRALWERLRPWALIAVTVSGVIAAILGAVKAFGVTDSNEPPLAFGDEQRPYGNNSVRGARVEKKKPLVVPQGPGAGQEFAHLSRSTGYFKQRDGSIIHFLGYANHTLMIYGHSIDDLDVVSIHYSGFTHHLGNGDMREIPLQLPGGLPTDTSLIRIDSLPFQFRDVRKYIKDPLVSREGYLLYTTPHGAYTHHVNNVRAPAPLTLHLDSGETEVIMRSVQYETRNEPGMCGGVLVQKINGAWSIVGMHHAGDSGRHGYGVPICATLQVETQGSVSSVKLADTRHYTPTKTKIVKSPVHGAYKVTAGPACLHANDRRLDVPIDTTLLHKAANKYTNNKCDIDEAIMADTVVEVSNRLFGACGRHGEWDILKALNGEEGSNPIDMTTSPGAKYVRMGLTKKDLIFSDDGVLKPTPRFENDVATALQAIREGKGNTTFAATLKDEIRPESKIKMGKTRCVEACPVDFVVAHRMILGSLFSKIYNTDSARTGIAVGINPYVDFHTLALAMKRNWYAGDYQCFDGTLPEGIMRHAVEVLATCHEDPQLVRNLLEPVVVSEHHVDDELWTVEGGMPSGSPCTSVLNSVCNMLIIMSAALESGLHDPGDLVIVTYGDDVLFSTDYPIDSDALCDIVRLRYGMQLTSADKKSLDLTINPTTATFLKRSFRPFPSSAYIVGVLDLESMIQKIMWCHGIESFKDQFRNFTYELVLHGPTVYEEVMDTFKPRLDRYRMLAPTYKQAKEIVRGFFFQ</sequence>
<keyword evidence="16" id="KW-0067">ATP-binding</keyword>
<evidence type="ECO:0000256" key="2">
    <source>
        <dbReference type="ARBA" id="ARBA00004328"/>
    </source>
</evidence>
<dbReference type="InterPro" id="IPR001205">
    <property type="entry name" value="RNA-dir_pol_C"/>
</dbReference>
<dbReference type="Gene3D" id="2.40.10.10">
    <property type="entry name" value="Trypsin-like serine proteases"/>
    <property type="match status" value="1"/>
</dbReference>
<dbReference type="Gene3D" id="3.30.70.270">
    <property type="match status" value="1"/>
</dbReference>
<dbReference type="Pfam" id="PF00548">
    <property type="entry name" value="Peptidase_C3"/>
    <property type="match status" value="1"/>
</dbReference>
<dbReference type="InterPro" id="IPR009003">
    <property type="entry name" value="Peptidase_S1_PA"/>
</dbReference>
<dbReference type="GO" id="GO:0003968">
    <property type="term" value="F:RNA-directed RNA polymerase activity"/>
    <property type="evidence" value="ECO:0007669"/>
    <property type="project" value="UniProtKB-KW"/>
</dbReference>
<dbReference type="InterPro" id="IPR000605">
    <property type="entry name" value="Helicase_SF3_ssDNA/RNA_vir"/>
</dbReference>
<keyword evidence="13" id="KW-0378">Hydrolase</keyword>
<dbReference type="Pfam" id="PF00910">
    <property type="entry name" value="RNA_helicase"/>
    <property type="match status" value="1"/>
</dbReference>
<keyword evidence="18" id="KW-1043">Host membrane</keyword>
<dbReference type="InterPro" id="IPR043504">
    <property type="entry name" value="Peptidase_S1_PA_chymotrypsin"/>
</dbReference>
<dbReference type="PRINTS" id="PR00918">
    <property type="entry name" value="CALICVIRUSNS"/>
</dbReference>